<sequence length="663" mass="70307">MLALAACLAAALPLFPLPVQAAEPEPATPAAWSAWGGTVGLNLYPDLIGDLGLSIERRSDVLPARSARLTDGLGVRQSQTVELFALRSTASIAFRAERGTLAGFSGGSVQARGGYVFTLPDGQQLDLTDFRLQPNPGDPRKLDVAGSDGTVWFTIDNLMYELVKDNRVLAVYTADMRASAALAARVGRPALAGHPVGDVEILAEIYSQGSGGVYDPQGTGGHWHGEQVAGQPAGTVYQADLFMLDINVTRMRQSAATGPEGSGRVVFAPDSTLKNNVNNGTAQPTVSGQGALGTSAALWTARIPWYGKFSGNFAPYNNDQHPFLIWNMYRINADGGIEQIGRSGVKHAWLTTNFGCAPGENISGQILGRSCSDTYSTFNNDANQDLSFRSEIIPATGQWGRCGSLFDPGCVGSNTNWTPPDDQYGRRLVVNEEQISATRHPGATFLFDSWYLAREDINIYNSMASVTGTPTYSGTNWSFANQANYRLGSVTDRWVEGAPAGTTVANTELAVSEGHAKVAVRVVDLGDGRWTYHYAVHNLDFARAVTEGSEPNLRVVSNKGFNGFSVPLQAGAVVSANRFSDGDLDAGNDWTFSTAGNRLSWTAPAGGSLDWGTLYLFSVTVDAPPSAGSSQLGVAQAGTPAAFDVAVPVPGARPDAIFDSGFE</sequence>
<keyword evidence="3" id="KW-1185">Reference proteome</keyword>
<name>A0A160DUP4_9GAMM</name>
<gene>
    <name evidence="2" type="ORF">I596_1776</name>
</gene>
<accession>A0A160DUP4</accession>
<dbReference type="KEGG" id="dko:I596_1776"/>
<evidence type="ECO:0000256" key="1">
    <source>
        <dbReference type="SAM" id="SignalP"/>
    </source>
</evidence>
<feature type="chain" id="PRO_5007813156" evidence="1">
    <location>
        <begin position="22"/>
        <end position="663"/>
    </location>
</feature>
<dbReference type="STRING" id="1300342.I596_1776"/>
<keyword evidence="1" id="KW-0732">Signal</keyword>
<protein>
    <submittedName>
        <fullName evidence="2">Uncharacterized protein</fullName>
    </submittedName>
</protein>
<dbReference type="AlphaFoldDB" id="A0A160DUP4"/>
<evidence type="ECO:0000313" key="2">
    <source>
        <dbReference type="EMBL" id="ANB17800.1"/>
    </source>
</evidence>
<organism evidence="2 3">
    <name type="scientific">Dokdonella koreensis DS-123</name>
    <dbReference type="NCBI Taxonomy" id="1300342"/>
    <lineage>
        <taxon>Bacteria</taxon>
        <taxon>Pseudomonadati</taxon>
        <taxon>Pseudomonadota</taxon>
        <taxon>Gammaproteobacteria</taxon>
        <taxon>Lysobacterales</taxon>
        <taxon>Rhodanobacteraceae</taxon>
        <taxon>Dokdonella</taxon>
    </lineage>
</organism>
<evidence type="ECO:0000313" key="3">
    <source>
        <dbReference type="Proteomes" id="UP000076830"/>
    </source>
</evidence>
<dbReference type="EMBL" id="CP015249">
    <property type="protein sequence ID" value="ANB17800.1"/>
    <property type="molecule type" value="Genomic_DNA"/>
</dbReference>
<reference evidence="2 3" key="1">
    <citation type="submission" date="2016-04" db="EMBL/GenBank/DDBJ databases">
        <title>Complete genome sequence of Dokdonella koreensis DS-123T.</title>
        <authorList>
            <person name="Kim J.F."/>
            <person name="Lee H."/>
            <person name="Kwak M.-J."/>
        </authorList>
    </citation>
    <scope>NUCLEOTIDE SEQUENCE [LARGE SCALE GENOMIC DNA]</scope>
    <source>
        <strain evidence="2 3">DS-123</strain>
    </source>
</reference>
<feature type="signal peptide" evidence="1">
    <location>
        <begin position="1"/>
        <end position="21"/>
    </location>
</feature>
<proteinExistence type="predicted"/>
<dbReference type="Proteomes" id="UP000076830">
    <property type="component" value="Chromosome"/>
</dbReference>